<gene>
    <name evidence="1" type="ORF">L0664_07675</name>
</gene>
<name>A0ABS9CUM1_9RHOB</name>
<evidence type="ECO:0000313" key="1">
    <source>
        <dbReference type="EMBL" id="MCF2870940.1"/>
    </source>
</evidence>
<keyword evidence="2" id="KW-1185">Reference proteome</keyword>
<accession>A0ABS9CUM1</accession>
<dbReference type="Proteomes" id="UP001200557">
    <property type="component" value="Unassembled WGS sequence"/>
</dbReference>
<protein>
    <recommendedName>
        <fullName evidence="3">G domain-containing protein</fullName>
    </recommendedName>
</protein>
<evidence type="ECO:0000313" key="2">
    <source>
        <dbReference type="Proteomes" id="UP001200557"/>
    </source>
</evidence>
<proteinExistence type="predicted"/>
<dbReference type="RefSeq" id="WP_235225067.1">
    <property type="nucleotide sequence ID" value="NZ_JAKGAQ010000002.1"/>
</dbReference>
<reference evidence="1 2" key="1">
    <citation type="submission" date="2022-01" db="EMBL/GenBank/DDBJ databases">
        <title>Octadecabacter sp. nov., isolated from a marine alga.</title>
        <authorList>
            <person name="Jin M.S."/>
            <person name="Kim H.M."/>
            <person name="Han D.M."/>
            <person name="Jung J.J."/>
            <person name="Jeon C.O."/>
        </authorList>
    </citation>
    <scope>NUCLEOTIDE SEQUENCE [LARGE SCALE GENOMIC DNA]</scope>
    <source>
        <strain evidence="1 2">G9-8</strain>
    </source>
</reference>
<dbReference type="EMBL" id="JAKGAQ010000002">
    <property type="protein sequence ID" value="MCF2870940.1"/>
    <property type="molecule type" value="Genomic_DNA"/>
</dbReference>
<comment type="caution">
    <text evidence="1">The sequence shown here is derived from an EMBL/GenBank/DDBJ whole genome shotgun (WGS) entry which is preliminary data.</text>
</comment>
<sequence>MRVELIGLPGVGKSYYLNEHLAPSHPDPRPVTVGGSTATKVRNIARGAFGFPRLAALFVTHSFSGKTRLGAKRFLVLLERVGRLSCQASSAVDEGPLQAVWALFYQRDLTDENKRACARLIREINVAERVIYVYASGALHAAFVAKRQRKHGLASADVEAQRRARRWMRFVLCEVRRSTPRSLEGHRVQMAS</sequence>
<organism evidence="1 2">
    <name type="scientific">Octadecabacter dasysiphoniae</name>
    <dbReference type="NCBI Taxonomy" id="2909341"/>
    <lineage>
        <taxon>Bacteria</taxon>
        <taxon>Pseudomonadati</taxon>
        <taxon>Pseudomonadota</taxon>
        <taxon>Alphaproteobacteria</taxon>
        <taxon>Rhodobacterales</taxon>
        <taxon>Roseobacteraceae</taxon>
        <taxon>Octadecabacter</taxon>
    </lineage>
</organism>
<evidence type="ECO:0008006" key="3">
    <source>
        <dbReference type="Google" id="ProtNLM"/>
    </source>
</evidence>